<gene>
    <name evidence="1" type="ORF">HXN26_10215</name>
</gene>
<dbReference type="RefSeq" id="WP_273161123.1">
    <property type="nucleotide sequence ID" value="NZ_JABZSJ010000077.1"/>
</dbReference>
<dbReference type="AlphaFoldDB" id="A0A930N0J1"/>
<dbReference type="Proteomes" id="UP000771736">
    <property type="component" value="Unassembled WGS sequence"/>
</dbReference>
<dbReference type="EMBL" id="JABZSJ010000077">
    <property type="protein sequence ID" value="MBF1385195.1"/>
    <property type="molecule type" value="Genomic_DNA"/>
</dbReference>
<accession>A0A930N0J1</accession>
<comment type="caution">
    <text evidence="1">The sequence shown here is derived from an EMBL/GenBank/DDBJ whole genome shotgun (WGS) entry which is preliminary data.</text>
</comment>
<evidence type="ECO:0000313" key="2">
    <source>
        <dbReference type="Proteomes" id="UP000771736"/>
    </source>
</evidence>
<sequence>MVKVIHVQLMEGRKNYYFGSIPAIYSVLTAEDIGIKQRSLKRVGLSKGGVVLNKKAIIRASELIRAKTNRKGKGIESAEKSTK</sequence>
<protein>
    <submittedName>
        <fullName evidence="1">Uncharacterized protein</fullName>
    </submittedName>
</protein>
<proteinExistence type="predicted"/>
<organism evidence="1 2">
    <name type="scientific">Prevotella aurantiaca</name>
    <dbReference type="NCBI Taxonomy" id="596085"/>
    <lineage>
        <taxon>Bacteria</taxon>
        <taxon>Pseudomonadati</taxon>
        <taxon>Bacteroidota</taxon>
        <taxon>Bacteroidia</taxon>
        <taxon>Bacteroidales</taxon>
        <taxon>Prevotellaceae</taxon>
        <taxon>Prevotella</taxon>
    </lineage>
</organism>
<evidence type="ECO:0000313" key="1">
    <source>
        <dbReference type="EMBL" id="MBF1385195.1"/>
    </source>
</evidence>
<name>A0A930N0J1_9BACT</name>
<reference evidence="1" key="1">
    <citation type="submission" date="2020-04" db="EMBL/GenBank/DDBJ databases">
        <title>Deep metagenomics examines the oral microbiome during advanced dental caries in children, revealing novel taxa and co-occurrences with host molecules.</title>
        <authorList>
            <person name="Baker J.L."/>
            <person name="Morton J.T."/>
            <person name="Dinis M."/>
            <person name="Alvarez R."/>
            <person name="Tran N.C."/>
            <person name="Knight R."/>
            <person name="Edlund A."/>
        </authorList>
    </citation>
    <scope>NUCLEOTIDE SEQUENCE</scope>
    <source>
        <strain evidence="1">JCVI_44_bin.5</strain>
    </source>
</reference>